<comment type="caution">
    <text evidence="2">The sequence shown here is derived from an EMBL/GenBank/DDBJ whole genome shotgun (WGS) entry which is preliminary data.</text>
</comment>
<gene>
    <name evidence="2" type="ORF">IMCC3088_2110</name>
</gene>
<dbReference type="SUPFAM" id="SSF46689">
    <property type="entry name" value="Homeodomain-like"/>
    <property type="match status" value="1"/>
</dbReference>
<proteinExistence type="predicted"/>
<organism evidence="2 3">
    <name type="scientific">Aequoribacter fuscus</name>
    <dbReference type="NCBI Taxonomy" id="2518989"/>
    <lineage>
        <taxon>Bacteria</taxon>
        <taxon>Pseudomonadati</taxon>
        <taxon>Pseudomonadota</taxon>
        <taxon>Gammaproteobacteria</taxon>
        <taxon>Cellvibrionales</taxon>
        <taxon>Halieaceae</taxon>
        <taxon>Aequoribacter</taxon>
    </lineage>
</organism>
<accession>F3L3B8</accession>
<dbReference type="GO" id="GO:0003677">
    <property type="term" value="F:DNA binding"/>
    <property type="evidence" value="ECO:0007669"/>
    <property type="project" value="UniProtKB-KW"/>
</dbReference>
<protein>
    <submittedName>
        <fullName evidence="2">Transcriptional regulator, TetR family</fullName>
    </submittedName>
</protein>
<evidence type="ECO:0000313" key="3">
    <source>
        <dbReference type="Proteomes" id="UP000005615"/>
    </source>
</evidence>
<dbReference type="Proteomes" id="UP000005615">
    <property type="component" value="Unassembled WGS sequence"/>
</dbReference>
<name>F3L3B8_9GAMM</name>
<dbReference type="eggNOG" id="COG1309">
    <property type="taxonomic scope" value="Bacteria"/>
</dbReference>
<dbReference type="EMBL" id="AEIG01000062">
    <property type="protein sequence ID" value="EGG29190.1"/>
    <property type="molecule type" value="Genomic_DNA"/>
</dbReference>
<reference evidence="2 3" key="1">
    <citation type="journal article" date="2011" name="J. Bacteriol.">
        <title>Genome sequence of strain IMCC3088, a proteorhodopsin-containing marine bacterium belonging to the OM60/NOR5 clade.</title>
        <authorList>
            <person name="Jang Y."/>
            <person name="Oh H.M."/>
            <person name="Kang I."/>
            <person name="Lee K."/>
            <person name="Yang S.J."/>
            <person name="Cho J.C."/>
        </authorList>
    </citation>
    <scope>NUCLEOTIDE SEQUENCE [LARGE SCALE GENOMIC DNA]</scope>
    <source>
        <strain evidence="2 3">IMCC3088</strain>
    </source>
</reference>
<dbReference type="Gene3D" id="1.10.357.10">
    <property type="entry name" value="Tetracycline Repressor, domain 2"/>
    <property type="match status" value="1"/>
</dbReference>
<evidence type="ECO:0000313" key="2">
    <source>
        <dbReference type="EMBL" id="EGG29190.1"/>
    </source>
</evidence>
<dbReference type="InterPro" id="IPR009057">
    <property type="entry name" value="Homeodomain-like_sf"/>
</dbReference>
<dbReference type="AlphaFoldDB" id="F3L3B8"/>
<dbReference type="STRING" id="2518989.IMCC3088_2110"/>
<keyword evidence="3" id="KW-1185">Reference proteome</keyword>
<keyword evidence="1" id="KW-0238">DNA-binding</keyword>
<evidence type="ECO:0000256" key="1">
    <source>
        <dbReference type="ARBA" id="ARBA00023125"/>
    </source>
</evidence>
<dbReference type="RefSeq" id="WP_009576285.1">
    <property type="nucleotide sequence ID" value="NZ_AEIG01000062.1"/>
</dbReference>
<dbReference type="OrthoDB" id="2356263at2"/>
<dbReference type="Pfam" id="PF00440">
    <property type="entry name" value="TetR_N"/>
    <property type="match status" value="1"/>
</dbReference>
<dbReference type="InterPro" id="IPR001647">
    <property type="entry name" value="HTH_TetR"/>
</dbReference>
<sequence length="210" mass="23888">MEKNNRSLATRRALTKAALHLFADKPYAEVSLLEITERAGQKNRNALQYHFGSKRALFEQILLAHADEIDALRQQLIDALPKQDSVSVEVAIDIYLEPFLQYTRRSENGRLYAKFLAHFLRTPERVEKVLNPDIPMSTPPSSLAEVLVSISPTLTPEERDQLLFVSNAMMIYSVDNLVRAEEQNILTLDSPIGRHILRTLHTSLVALWTL</sequence>